<proteinExistence type="inferred from homology"/>
<dbReference type="NCBIfam" id="TIGR00040">
    <property type="entry name" value="yfcE"/>
    <property type="match status" value="1"/>
</dbReference>
<dbReference type="SUPFAM" id="SSF56300">
    <property type="entry name" value="Metallo-dependent phosphatases"/>
    <property type="match status" value="1"/>
</dbReference>
<feature type="region of interest" description="Disordered" evidence="4">
    <location>
        <begin position="177"/>
        <end position="253"/>
    </location>
</feature>
<dbReference type="AlphaFoldDB" id="A0A9P8Q1P9"/>
<reference evidence="6" key="1">
    <citation type="journal article" date="2021" name="Open Biol.">
        <title>Shared evolutionary footprints suggest mitochondrial oxidative damage underlies multiple complex I losses in fungi.</title>
        <authorList>
            <person name="Schikora-Tamarit M.A."/>
            <person name="Marcet-Houben M."/>
            <person name="Nosek J."/>
            <person name="Gabaldon T."/>
        </authorList>
    </citation>
    <scope>NUCLEOTIDE SEQUENCE</scope>
    <source>
        <strain evidence="6">CBS2887</strain>
    </source>
</reference>
<accession>A0A9P8Q1P9</accession>
<comment type="similarity">
    <text evidence="1 3">Belongs to the VPS29 family.</text>
</comment>
<dbReference type="PANTHER" id="PTHR11124">
    <property type="entry name" value="VACUOLAR SORTING PROTEIN VPS29"/>
    <property type="match status" value="1"/>
</dbReference>
<dbReference type="Gene3D" id="3.60.21.10">
    <property type="match status" value="2"/>
</dbReference>
<feature type="compositionally biased region" description="Basic and acidic residues" evidence="4">
    <location>
        <begin position="188"/>
        <end position="215"/>
    </location>
</feature>
<organism evidence="6 7">
    <name type="scientific">Wickerhamomyces pijperi</name>
    <name type="common">Yeast</name>
    <name type="synonym">Pichia pijperi</name>
    <dbReference type="NCBI Taxonomy" id="599730"/>
    <lineage>
        <taxon>Eukaryota</taxon>
        <taxon>Fungi</taxon>
        <taxon>Dikarya</taxon>
        <taxon>Ascomycota</taxon>
        <taxon>Saccharomycotina</taxon>
        <taxon>Saccharomycetes</taxon>
        <taxon>Phaffomycetales</taxon>
        <taxon>Wickerhamomycetaceae</taxon>
        <taxon>Wickerhamomyces</taxon>
    </lineage>
</organism>
<feature type="compositionally biased region" description="Polar residues" evidence="4">
    <location>
        <begin position="217"/>
        <end position="228"/>
    </location>
</feature>
<dbReference type="Pfam" id="PF12850">
    <property type="entry name" value="Metallophos_2"/>
    <property type="match status" value="1"/>
</dbReference>
<keyword evidence="7" id="KW-1185">Reference proteome</keyword>
<dbReference type="InterPro" id="IPR000979">
    <property type="entry name" value="Phosphodiesterase_MJ0936/Vps29"/>
</dbReference>
<evidence type="ECO:0000259" key="5">
    <source>
        <dbReference type="Pfam" id="PF12850"/>
    </source>
</evidence>
<dbReference type="InterPro" id="IPR024654">
    <property type="entry name" value="Calcineurin-like_PHP_lpxH"/>
</dbReference>
<feature type="compositionally biased region" description="Acidic residues" evidence="4">
    <location>
        <begin position="236"/>
        <end position="253"/>
    </location>
</feature>
<evidence type="ECO:0000256" key="1">
    <source>
        <dbReference type="ARBA" id="ARBA00005945"/>
    </source>
</evidence>
<evidence type="ECO:0000313" key="6">
    <source>
        <dbReference type="EMBL" id="KAH3681219.1"/>
    </source>
</evidence>
<name>A0A9P8Q1P9_WICPI</name>
<sequence>MLVLAIGDLHIPHRAISIPYEHPHRANTNNRIFSKFKKLLTPGKISQVLCLGNTTTSPSTLAFLQSLSPDFQLVKGEFDIATPSSLPLSLIVTHGSLRIGFLNGFTVIPRGDPLSLLTLARQWNVDVLIWGNGAGVEAYTLEGKFFVNPGSATGAWCGEWEGEEEVDDENVTDKVAKLQVKDDEEPVKEESKEDKSHETKDQEKEKEVKPEELNKEPTASSPITNQSKDTQKEKEAEEEDSESESESEYDANDLYDTIPSFTLLDIQGTSITLYIYTLINGEVKVDKVSYRKPAQLE</sequence>
<reference evidence="6" key="2">
    <citation type="submission" date="2021-01" db="EMBL/GenBank/DDBJ databases">
        <authorList>
            <person name="Schikora-Tamarit M.A."/>
        </authorList>
    </citation>
    <scope>NUCLEOTIDE SEQUENCE</scope>
    <source>
        <strain evidence="6">CBS2887</strain>
    </source>
</reference>
<feature type="domain" description="Calcineurin-like phosphoesterase" evidence="5">
    <location>
        <begin position="1"/>
        <end position="156"/>
    </location>
</feature>
<dbReference type="EMBL" id="JAEUBG010004546">
    <property type="protein sequence ID" value="KAH3681219.1"/>
    <property type="molecule type" value="Genomic_DNA"/>
</dbReference>
<evidence type="ECO:0000256" key="4">
    <source>
        <dbReference type="SAM" id="MobiDB-lite"/>
    </source>
</evidence>
<dbReference type="Proteomes" id="UP000774326">
    <property type="component" value="Unassembled WGS sequence"/>
</dbReference>
<evidence type="ECO:0000256" key="3">
    <source>
        <dbReference type="RuleBase" id="RU362040"/>
    </source>
</evidence>
<dbReference type="InterPro" id="IPR029052">
    <property type="entry name" value="Metallo-depent_PP-like"/>
</dbReference>
<protein>
    <recommendedName>
        <fullName evidence="2 3">Vacuolar protein sorting-associated protein 29</fullName>
    </recommendedName>
</protein>
<comment type="caution">
    <text evidence="6">The sequence shown here is derived from an EMBL/GenBank/DDBJ whole genome shotgun (WGS) entry which is preliminary data.</text>
</comment>
<gene>
    <name evidence="6" type="ORF">WICPIJ_007820</name>
</gene>
<evidence type="ECO:0000256" key="2">
    <source>
        <dbReference type="ARBA" id="ARBA00017767"/>
    </source>
</evidence>
<dbReference type="OrthoDB" id="10258130at2759"/>
<evidence type="ECO:0000313" key="7">
    <source>
        <dbReference type="Proteomes" id="UP000774326"/>
    </source>
</evidence>